<dbReference type="PANTHER" id="PTHR43537:SF24">
    <property type="entry name" value="GLUCONATE OPERON TRANSCRIPTIONAL REPRESSOR"/>
    <property type="match status" value="1"/>
</dbReference>
<keyword evidence="6" id="KW-1185">Reference proteome</keyword>
<dbReference type="CDD" id="cd07377">
    <property type="entry name" value="WHTH_GntR"/>
    <property type="match status" value="1"/>
</dbReference>
<proteinExistence type="predicted"/>
<dbReference type="InterPro" id="IPR008920">
    <property type="entry name" value="TF_FadR/GntR_C"/>
</dbReference>
<evidence type="ECO:0000256" key="2">
    <source>
        <dbReference type="ARBA" id="ARBA00023125"/>
    </source>
</evidence>
<reference evidence="5 6" key="1">
    <citation type="submission" date="2019-02" db="EMBL/GenBank/DDBJ databases">
        <title>Draft genome sequences of novel Actinobacteria.</title>
        <authorList>
            <person name="Sahin N."/>
            <person name="Ay H."/>
            <person name="Saygin H."/>
        </authorList>
    </citation>
    <scope>NUCLEOTIDE SEQUENCE [LARGE SCALE GENOMIC DNA]</scope>
    <source>
        <strain evidence="5 6">KC201</strain>
    </source>
</reference>
<dbReference type="GO" id="GO:0003700">
    <property type="term" value="F:DNA-binding transcription factor activity"/>
    <property type="evidence" value="ECO:0007669"/>
    <property type="project" value="InterPro"/>
</dbReference>
<organism evidence="5 6">
    <name type="scientific">Nonomuraea longispora</name>
    <dbReference type="NCBI Taxonomy" id="1848320"/>
    <lineage>
        <taxon>Bacteria</taxon>
        <taxon>Bacillati</taxon>
        <taxon>Actinomycetota</taxon>
        <taxon>Actinomycetes</taxon>
        <taxon>Streptosporangiales</taxon>
        <taxon>Streptosporangiaceae</taxon>
        <taxon>Nonomuraea</taxon>
    </lineage>
</organism>
<evidence type="ECO:0000313" key="5">
    <source>
        <dbReference type="EMBL" id="TDC05360.1"/>
    </source>
</evidence>
<dbReference type="SUPFAM" id="SSF46785">
    <property type="entry name" value="Winged helix' DNA-binding domain"/>
    <property type="match status" value="1"/>
</dbReference>
<gene>
    <name evidence="5" type="ORF">E1267_19800</name>
</gene>
<dbReference type="SMART" id="SM00345">
    <property type="entry name" value="HTH_GNTR"/>
    <property type="match status" value="1"/>
</dbReference>
<sequence>MSIHVVTVADAVADQLRRRLLSGHYSGGDQLRDTELSQEFGVARPTVRAAVQTLVAEGLLDRGRGRSAQVRSFTADDAIDLGRLRRPVELVAVEMVVTQDRPLTGIASAAQAFSALGDDVSWDVVADHDVAFHRAVFEAAGSARLLRTFDELSAELRLLIAQLRPTYESVADLAHEHELLLAALRSGDLQRVRAAWNGHCDDSERFYLDLIQEHTR</sequence>
<dbReference type="RefSeq" id="WP_132334066.1">
    <property type="nucleotide sequence ID" value="NZ_SMJZ01000071.1"/>
</dbReference>
<keyword evidence="1" id="KW-0805">Transcription regulation</keyword>
<dbReference type="InterPro" id="IPR000524">
    <property type="entry name" value="Tscrpt_reg_HTH_GntR"/>
</dbReference>
<comment type="caution">
    <text evidence="5">The sequence shown here is derived from an EMBL/GenBank/DDBJ whole genome shotgun (WGS) entry which is preliminary data.</text>
</comment>
<dbReference type="OrthoDB" id="3356395at2"/>
<dbReference type="PANTHER" id="PTHR43537">
    <property type="entry name" value="TRANSCRIPTIONAL REGULATOR, GNTR FAMILY"/>
    <property type="match status" value="1"/>
</dbReference>
<dbReference type="Gene3D" id="1.10.10.10">
    <property type="entry name" value="Winged helix-like DNA-binding domain superfamily/Winged helix DNA-binding domain"/>
    <property type="match status" value="1"/>
</dbReference>
<dbReference type="PRINTS" id="PR00035">
    <property type="entry name" value="HTHGNTR"/>
</dbReference>
<feature type="domain" description="HTH gntR-type" evidence="4">
    <location>
        <begin position="6"/>
        <end position="73"/>
    </location>
</feature>
<dbReference type="GO" id="GO:0003677">
    <property type="term" value="F:DNA binding"/>
    <property type="evidence" value="ECO:0007669"/>
    <property type="project" value="UniProtKB-KW"/>
</dbReference>
<dbReference type="EMBL" id="SMJZ01000071">
    <property type="protein sequence ID" value="TDC05360.1"/>
    <property type="molecule type" value="Genomic_DNA"/>
</dbReference>
<dbReference type="Pfam" id="PF07729">
    <property type="entry name" value="FCD"/>
    <property type="match status" value="1"/>
</dbReference>
<evidence type="ECO:0000313" key="6">
    <source>
        <dbReference type="Proteomes" id="UP000295157"/>
    </source>
</evidence>
<dbReference type="InterPro" id="IPR011711">
    <property type="entry name" value="GntR_C"/>
</dbReference>
<dbReference type="SMART" id="SM00895">
    <property type="entry name" value="FCD"/>
    <property type="match status" value="1"/>
</dbReference>
<keyword evidence="2" id="KW-0238">DNA-binding</keyword>
<dbReference type="Pfam" id="PF00392">
    <property type="entry name" value="GntR"/>
    <property type="match status" value="1"/>
</dbReference>
<dbReference type="AlphaFoldDB" id="A0A4R4ND69"/>
<accession>A0A4R4ND69</accession>
<evidence type="ECO:0000256" key="3">
    <source>
        <dbReference type="ARBA" id="ARBA00023163"/>
    </source>
</evidence>
<dbReference type="Proteomes" id="UP000295157">
    <property type="component" value="Unassembled WGS sequence"/>
</dbReference>
<dbReference type="PROSITE" id="PS50949">
    <property type="entry name" value="HTH_GNTR"/>
    <property type="match status" value="1"/>
</dbReference>
<keyword evidence="3" id="KW-0804">Transcription</keyword>
<protein>
    <submittedName>
        <fullName evidence="5">GntR family transcriptional regulator</fullName>
    </submittedName>
</protein>
<dbReference type="Gene3D" id="1.20.120.530">
    <property type="entry name" value="GntR ligand-binding domain-like"/>
    <property type="match status" value="1"/>
</dbReference>
<dbReference type="SUPFAM" id="SSF48008">
    <property type="entry name" value="GntR ligand-binding domain-like"/>
    <property type="match status" value="1"/>
</dbReference>
<dbReference type="InterPro" id="IPR036388">
    <property type="entry name" value="WH-like_DNA-bd_sf"/>
</dbReference>
<evidence type="ECO:0000256" key="1">
    <source>
        <dbReference type="ARBA" id="ARBA00023015"/>
    </source>
</evidence>
<dbReference type="InterPro" id="IPR036390">
    <property type="entry name" value="WH_DNA-bd_sf"/>
</dbReference>
<evidence type="ECO:0000259" key="4">
    <source>
        <dbReference type="PROSITE" id="PS50949"/>
    </source>
</evidence>
<name>A0A4R4ND69_9ACTN</name>